<dbReference type="Gene3D" id="3.90.190.10">
    <property type="entry name" value="Protein tyrosine phosphatase superfamily"/>
    <property type="match status" value="3"/>
</dbReference>
<feature type="domain" description="Tyrosine specific protein phosphatases" evidence="6">
    <location>
        <begin position="591"/>
        <end position="666"/>
    </location>
</feature>
<dbReference type="InterPro" id="IPR003595">
    <property type="entry name" value="Tyr_Pase_cat"/>
</dbReference>
<dbReference type="OrthoDB" id="10253954at2759"/>
<dbReference type="Proteomes" id="UP000270094">
    <property type="component" value="Unassembled WGS sequence"/>
</dbReference>
<dbReference type="InterPro" id="IPR029021">
    <property type="entry name" value="Prot-tyrosine_phosphatase-like"/>
</dbReference>
<accession>A0A3P7LHQ4</accession>
<feature type="domain" description="Tyrosine-protein phosphatase" evidence="5">
    <location>
        <begin position="113"/>
        <end position="302"/>
    </location>
</feature>
<dbReference type="PROSITE" id="PS50055">
    <property type="entry name" value="TYR_PHOSPHATASE_PTP"/>
    <property type="match status" value="2"/>
</dbReference>
<dbReference type="GO" id="GO:0004725">
    <property type="term" value="F:protein tyrosine phosphatase activity"/>
    <property type="evidence" value="ECO:0007669"/>
    <property type="project" value="UniProtKB-EC"/>
</dbReference>
<keyword evidence="3" id="KW-0904">Protein phosphatase</keyword>
<dbReference type="EC" id="3.1.3.48" evidence="1"/>
<comment type="catalytic activity">
    <reaction evidence="4">
        <text>O-phospho-L-tyrosyl-[protein] + H2O = L-tyrosyl-[protein] + phosphate</text>
        <dbReference type="Rhea" id="RHEA:10684"/>
        <dbReference type="Rhea" id="RHEA-COMP:10136"/>
        <dbReference type="Rhea" id="RHEA-COMP:20101"/>
        <dbReference type="ChEBI" id="CHEBI:15377"/>
        <dbReference type="ChEBI" id="CHEBI:43474"/>
        <dbReference type="ChEBI" id="CHEBI:46858"/>
        <dbReference type="ChEBI" id="CHEBI:61978"/>
        <dbReference type="EC" id="3.1.3.48"/>
    </reaction>
</comment>
<dbReference type="GO" id="GO:0045202">
    <property type="term" value="C:synapse"/>
    <property type="evidence" value="ECO:0007669"/>
    <property type="project" value="UniProtKB-ARBA"/>
</dbReference>
<name>A0A3P7LHQ4_STRVU</name>
<dbReference type="SMART" id="SM00404">
    <property type="entry name" value="PTPc_motif"/>
    <property type="match status" value="2"/>
</dbReference>
<evidence type="ECO:0000256" key="2">
    <source>
        <dbReference type="ARBA" id="ARBA00022801"/>
    </source>
</evidence>
<organism evidence="7 8">
    <name type="scientific">Strongylus vulgaris</name>
    <name type="common">Blood worm</name>
    <dbReference type="NCBI Taxonomy" id="40348"/>
    <lineage>
        <taxon>Eukaryota</taxon>
        <taxon>Metazoa</taxon>
        <taxon>Ecdysozoa</taxon>
        <taxon>Nematoda</taxon>
        <taxon>Chromadorea</taxon>
        <taxon>Rhabditida</taxon>
        <taxon>Rhabditina</taxon>
        <taxon>Rhabditomorpha</taxon>
        <taxon>Strongyloidea</taxon>
        <taxon>Strongylidae</taxon>
        <taxon>Strongylus</taxon>
    </lineage>
</organism>
<evidence type="ECO:0000259" key="6">
    <source>
        <dbReference type="PROSITE" id="PS50056"/>
    </source>
</evidence>
<dbReference type="PRINTS" id="PR00700">
    <property type="entry name" value="PRTYPHPHTASE"/>
</dbReference>
<dbReference type="InterPro" id="IPR016130">
    <property type="entry name" value="Tyr_Pase_AS"/>
</dbReference>
<dbReference type="FunFam" id="3.90.190.10:FF:000102">
    <property type="entry name" value="Receptor-type tyrosine-protein phosphatase"/>
    <property type="match status" value="1"/>
</dbReference>
<dbReference type="InterPro" id="IPR000387">
    <property type="entry name" value="Tyr_Pase_dom"/>
</dbReference>
<dbReference type="PROSITE" id="PS50056">
    <property type="entry name" value="TYR_PHOSPHATASE_2"/>
    <property type="match status" value="2"/>
</dbReference>
<reference evidence="7 8" key="1">
    <citation type="submission" date="2018-11" db="EMBL/GenBank/DDBJ databases">
        <authorList>
            <consortium name="Pathogen Informatics"/>
        </authorList>
    </citation>
    <scope>NUCLEOTIDE SEQUENCE [LARGE SCALE GENOMIC DNA]</scope>
</reference>
<dbReference type="AlphaFoldDB" id="A0A3P7LHQ4"/>
<feature type="domain" description="Tyrosine-protein phosphatase" evidence="5">
    <location>
        <begin position="397"/>
        <end position="675"/>
    </location>
</feature>
<feature type="non-terminal residue" evidence="7">
    <location>
        <position position="1"/>
    </location>
</feature>
<protein>
    <recommendedName>
        <fullName evidence="1">protein-tyrosine-phosphatase</fullName>
        <ecNumber evidence="1">3.1.3.48</ecNumber>
    </recommendedName>
</protein>
<dbReference type="EMBL" id="UYYB01103005">
    <property type="protein sequence ID" value="VDM78812.1"/>
    <property type="molecule type" value="Genomic_DNA"/>
</dbReference>
<dbReference type="InterPro" id="IPR050348">
    <property type="entry name" value="Protein-Tyr_Phosphatase"/>
</dbReference>
<evidence type="ECO:0000256" key="4">
    <source>
        <dbReference type="ARBA" id="ARBA00051722"/>
    </source>
</evidence>
<keyword evidence="8" id="KW-1185">Reference proteome</keyword>
<dbReference type="PANTHER" id="PTHR19134:SF559">
    <property type="entry name" value="TYROSINE-PROTEIN PHOSPHATASE DOMAIN-CONTAINING PROTEIN"/>
    <property type="match status" value="1"/>
</dbReference>
<keyword evidence="2" id="KW-0378">Hydrolase</keyword>
<dbReference type="SUPFAM" id="SSF52799">
    <property type="entry name" value="(Phosphotyrosine protein) phosphatases II"/>
    <property type="match status" value="2"/>
</dbReference>
<evidence type="ECO:0000259" key="5">
    <source>
        <dbReference type="PROSITE" id="PS50055"/>
    </source>
</evidence>
<evidence type="ECO:0000256" key="3">
    <source>
        <dbReference type="ARBA" id="ARBA00022912"/>
    </source>
</evidence>
<gene>
    <name evidence="7" type="ORF">SVUK_LOCUS13810</name>
</gene>
<evidence type="ECO:0000313" key="7">
    <source>
        <dbReference type="EMBL" id="VDM78812.1"/>
    </source>
</evidence>
<dbReference type="Pfam" id="PF00102">
    <property type="entry name" value="Y_phosphatase"/>
    <property type="match status" value="3"/>
</dbReference>
<dbReference type="PANTHER" id="PTHR19134">
    <property type="entry name" value="RECEPTOR-TYPE TYROSINE-PROTEIN PHOSPHATASE"/>
    <property type="match status" value="1"/>
</dbReference>
<proteinExistence type="predicted"/>
<dbReference type="InterPro" id="IPR000242">
    <property type="entry name" value="PTP_cat"/>
</dbReference>
<feature type="domain" description="Tyrosine specific protein phosphatases" evidence="6">
    <location>
        <begin position="237"/>
        <end position="308"/>
    </location>
</feature>
<evidence type="ECO:0000313" key="8">
    <source>
        <dbReference type="Proteomes" id="UP000270094"/>
    </source>
</evidence>
<dbReference type="PROSITE" id="PS00383">
    <property type="entry name" value="TYR_PHOSPHATASE_1"/>
    <property type="match status" value="1"/>
</dbReference>
<dbReference type="SMART" id="SM00194">
    <property type="entry name" value="PTPc"/>
    <property type="match status" value="2"/>
</dbReference>
<sequence>KGNHGNVRFLRQISRDVVFKIPNKLFQFNYASSRLLQLILISARTLSPVIYVKVLFSLGPFSLKGKYIICVFSPTSSARIVVNGAHLVTHPAVPISELAQHIERLRMNNNAGFQQEFESIETGQQFTWENSSAEMNKHKNRYANVVAYDHSRVPKAYIATQGPLPETFGDFWRMVWEEGSSTIVMLTNLEERSRIKCDQYWPSRGSSTYGEIEVTLLDTTYTAWPDHGVPDHPTPFLIFLKRVKTLNPPDAGPIISHCSAGIGRTGAFIVVDCMLERLRYENTVDIFGCVTSLRSQRSYMVQVPAVKLRQHVMALQQMAPMEGAAGMELEFRVGISSLQSSCLCLNGLVNRFILVGPFSLLQLSLVGISSVQSSCLCLNGLVNRFILVGPFSYLQLSLLQVQHLSTLKWANSRCSVASLPSNRHKNRQSAVVPYDSNRVIMQIIPGVEGSDYINASWVDGYRERCAYIASQAPTDQTVSDFWRMVWEHDCAIIVMLTKTWEMGREKCCEYWPQETGAQVGQLVVEPIAEYNMREYILREFRLNDVQTGISRTVRHFQYTDWPEQGAPKTAETFLDLIQQVSITLKGNNCVVDLAETFKVHRTKTQFGIDGPIVVHCSSGAGRTGVFVALAIIIDRMRLEHVVDVFTTVKLLRTERQNMVEDKEQYHFLYLAAIEFLSSFEQYPTA</sequence>
<evidence type="ECO:0000256" key="1">
    <source>
        <dbReference type="ARBA" id="ARBA00013064"/>
    </source>
</evidence>